<keyword evidence="5" id="KW-0539">Nucleus</keyword>
<proteinExistence type="predicted"/>
<feature type="domain" description="PARP-type" evidence="7">
    <location>
        <begin position="52"/>
        <end position="145"/>
    </location>
</feature>
<dbReference type="SUPFAM" id="SSF57716">
    <property type="entry name" value="Glucocorticoid receptor-like (DNA-binding domain)"/>
    <property type="match status" value="1"/>
</dbReference>
<sequence length="381" mass="41871">LLTPSPSFLLFSFFLPTSTPLTLFKSILRRSISCSNTVFKMPDYRIVHFETEVSPNNRAGCTDGVCKKAAAKCLKGSLRFGTWTKIMDHESFKWKHWGCVSGEQMAHVKELCEKKDGTFDFDAFDGYDEMGDHPDLQAKIRKAIEQGHIDPEDFNGDPWMNKPGQRGIRGKKPKDWDDGESGEEAEEEETPAKGKKRARKSAAADDEEEEEKPKAKRTKKAAAKAEAEDEDEKPKPKAKRGKAAAAAAVKTESEEEEDEKPKPKAKRGKAAAAAKVKDAEEEEEAPKPKRGAAKKAAAPKKAAPKKAKVEESEEEPEAEVAPESEAEEEEEPAPKKGKAAPKGRKKAAPAAEEKPKSTHKCSRTREHGQLSVCAEASPFSS</sequence>
<keyword evidence="9" id="KW-1185">Reference proteome</keyword>
<dbReference type="EMBL" id="LFIW01000095">
    <property type="protein sequence ID" value="KZL88024.1"/>
    <property type="molecule type" value="Genomic_DNA"/>
</dbReference>
<reference evidence="8 9" key="1">
    <citation type="submission" date="2015-06" db="EMBL/GenBank/DDBJ databases">
        <title>Survival trade-offs in plant roots during colonization by closely related pathogenic and mutualistic fungi.</title>
        <authorList>
            <person name="Hacquard S."/>
            <person name="Kracher B."/>
            <person name="Hiruma K."/>
            <person name="Weinman A."/>
            <person name="Muench P."/>
            <person name="Garrido Oter R."/>
            <person name="Ver Loren van Themaat E."/>
            <person name="Dallerey J.-F."/>
            <person name="Damm U."/>
            <person name="Henrissat B."/>
            <person name="Lespinet O."/>
            <person name="Thon M."/>
            <person name="Kemen E."/>
            <person name="McHardy A.C."/>
            <person name="Schulze-Lefert P."/>
            <person name="O'Connell R.J."/>
        </authorList>
    </citation>
    <scope>NUCLEOTIDE SEQUENCE [LARGE SCALE GENOMIC DNA]</scope>
    <source>
        <strain evidence="8 9">MAFF 238704</strain>
    </source>
</reference>
<organism evidence="8 9">
    <name type="scientific">Colletotrichum incanum</name>
    <name type="common">Soybean anthracnose fungus</name>
    <dbReference type="NCBI Taxonomy" id="1573173"/>
    <lineage>
        <taxon>Eukaryota</taxon>
        <taxon>Fungi</taxon>
        <taxon>Dikarya</taxon>
        <taxon>Ascomycota</taxon>
        <taxon>Pezizomycotina</taxon>
        <taxon>Sordariomycetes</taxon>
        <taxon>Hypocreomycetidae</taxon>
        <taxon>Glomerellales</taxon>
        <taxon>Glomerellaceae</taxon>
        <taxon>Colletotrichum</taxon>
        <taxon>Colletotrichum spaethianum species complex</taxon>
    </lineage>
</organism>
<feature type="compositionally biased region" description="Acidic residues" evidence="6">
    <location>
        <begin position="311"/>
        <end position="331"/>
    </location>
</feature>
<evidence type="ECO:0000256" key="5">
    <source>
        <dbReference type="ARBA" id="ARBA00023242"/>
    </source>
</evidence>
<evidence type="ECO:0000313" key="9">
    <source>
        <dbReference type="Proteomes" id="UP000076584"/>
    </source>
</evidence>
<evidence type="ECO:0000256" key="6">
    <source>
        <dbReference type="SAM" id="MobiDB-lite"/>
    </source>
</evidence>
<dbReference type="GO" id="GO:0016301">
    <property type="term" value="F:kinase activity"/>
    <property type="evidence" value="ECO:0007669"/>
    <property type="project" value="UniProtKB-KW"/>
</dbReference>
<dbReference type="InterPro" id="IPR036957">
    <property type="entry name" value="Znf_PARP_sf"/>
</dbReference>
<dbReference type="STRING" id="1573173.A0A162Q4G7"/>
<dbReference type="GO" id="GO:0003677">
    <property type="term" value="F:DNA binding"/>
    <property type="evidence" value="ECO:0007669"/>
    <property type="project" value="InterPro"/>
</dbReference>
<evidence type="ECO:0000256" key="3">
    <source>
        <dbReference type="ARBA" id="ARBA00022771"/>
    </source>
</evidence>
<keyword evidence="3" id="KW-0863">Zinc-finger</keyword>
<dbReference type="SMART" id="SM01336">
    <property type="entry name" value="zf-PARP"/>
    <property type="match status" value="1"/>
</dbReference>
<keyword evidence="2" id="KW-0479">Metal-binding</keyword>
<feature type="non-terminal residue" evidence="8">
    <location>
        <position position="1"/>
    </location>
</feature>
<dbReference type="Proteomes" id="UP000076584">
    <property type="component" value="Unassembled WGS sequence"/>
</dbReference>
<dbReference type="Gene3D" id="3.30.1740.10">
    <property type="entry name" value="Zinc finger, PARP-type"/>
    <property type="match status" value="1"/>
</dbReference>
<evidence type="ECO:0000256" key="1">
    <source>
        <dbReference type="ARBA" id="ARBA00004123"/>
    </source>
</evidence>
<evidence type="ECO:0000313" key="8">
    <source>
        <dbReference type="EMBL" id="KZL88024.1"/>
    </source>
</evidence>
<dbReference type="Pfam" id="PF00645">
    <property type="entry name" value="zf-PARP"/>
    <property type="match status" value="1"/>
</dbReference>
<feature type="region of interest" description="Disordered" evidence="6">
    <location>
        <begin position="148"/>
        <end position="381"/>
    </location>
</feature>
<gene>
    <name evidence="8" type="ORF">CI238_04026</name>
</gene>
<dbReference type="InterPro" id="IPR001510">
    <property type="entry name" value="Znf_PARP"/>
</dbReference>
<feature type="compositionally biased region" description="Acidic residues" evidence="6">
    <location>
        <begin position="177"/>
        <end position="189"/>
    </location>
</feature>
<dbReference type="GO" id="GO:0008270">
    <property type="term" value="F:zinc ion binding"/>
    <property type="evidence" value="ECO:0007669"/>
    <property type="project" value="UniProtKB-KW"/>
</dbReference>
<dbReference type="AlphaFoldDB" id="A0A162Q4G7"/>
<keyword evidence="8" id="KW-0418">Kinase</keyword>
<keyword evidence="8" id="KW-0808">Transferase</keyword>
<comment type="subcellular location">
    <subcellularLocation>
        <location evidence="1">Nucleus</location>
    </subcellularLocation>
</comment>
<accession>A0A162Q4G7</accession>
<dbReference type="GO" id="GO:0005634">
    <property type="term" value="C:nucleus"/>
    <property type="evidence" value="ECO:0007669"/>
    <property type="project" value="UniProtKB-SubCell"/>
</dbReference>
<keyword evidence="4" id="KW-0862">Zinc</keyword>
<feature type="compositionally biased region" description="Basic residues" evidence="6">
    <location>
        <begin position="335"/>
        <end position="347"/>
    </location>
</feature>
<evidence type="ECO:0000256" key="2">
    <source>
        <dbReference type="ARBA" id="ARBA00022723"/>
    </source>
</evidence>
<name>A0A162Q4G7_COLIC</name>
<evidence type="ECO:0000259" key="7">
    <source>
        <dbReference type="SMART" id="SM01336"/>
    </source>
</evidence>
<protein>
    <submittedName>
        <fullName evidence="8">Protein kinase rad3</fullName>
    </submittedName>
</protein>
<evidence type="ECO:0000256" key="4">
    <source>
        <dbReference type="ARBA" id="ARBA00022833"/>
    </source>
</evidence>
<comment type="caution">
    <text evidence="8">The sequence shown here is derived from an EMBL/GenBank/DDBJ whole genome shotgun (WGS) entry which is preliminary data.</text>
</comment>